<protein>
    <submittedName>
        <fullName evidence="2">2-hydroxyacyl-CoA dehydratase</fullName>
    </submittedName>
</protein>
<comment type="caution">
    <text evidence="2">The sequence shown here is derived from an EMBL/GenBank/DDBJ whole genome shotgun (WGS) entry which is preliminary data.</text>
</comment>
<dbReference type="PANTHER" id="PTHR30548:SF2">
    <property type="entry name" value="2-HYDROXYACYL-COA DEHYDRATASE,D-COMPONENT"/>
    <property type="match status" value="1"/>
</dbReference>
<reference evidence="2" key="1">
    <citation type="submission" date="2020-07" db="EMBL/GenBank/DDBJ databases">
        <title>Huge and variable diversity of episymbiotic CPR bacteria and DPANN archaea in groundwater ecosystems.</title>
        <authorList>
            <person name="He C.Y."/>
            <person name="Keren R."/>
            <person name="Whittaker M."/>
            <person name="Farag I.F."/>
            <person name="Doudna J."/>
            <person name="Cate J.H.D."/>
            <person name="Banfield J.F."/>
        </authorList>
    </citation>
    <scope>NUCLEOTIDE SEQUENCE</scope>
    <source>
        <strain evidence="2">NC_groundwater_672_Ag_B-0.1um_62_36</strain>
    </source>
</reference>
<gene>
    <name evidence="2" type="ORF">HYY20_11870</name>
</gene>
<evidence type="ECO:0000313" key="3">
    <source>
        <dbReference type="Proteomes" id="UP000769766"/>
    </source>
</evidence>
<proteinExistence type="inferred from homology"/>
<dbReference type="AlphaFoldDB" id="A0A932CS01"/>
<accession>A0A932CS01</accession>
<dbReference type="Gene3D" id="3.40.50.11890">
    <property type="match status" value="1"/>
</dbReference>
<dbReference type="Gene3D" id="3.40.50.11900">
    <property type="match status" value="1"/>
</dbReference>
<name>A0A932CS01_UNCTE</name>
<dbReference type="EMBL" id="JACPRF010000364">
    <property type="protein sequence ID" value="MBI2877567.1"/>
    <property type="molecule type" value="Genomic_DNA"/>
</dbReference>
<dbReference type="Proteomes" id="UP000769766">
    <property type="component" value="Unassembled WGS sequence"/>
</dbReference>
<sequence length="427" mass="48521">MSNGADVAEDLRLETTVRKFTERLKWQEDHGRSLSKQAYTRVMRDYFQRAASAREIGKPLAFTSVLFFPEVLQCMDIVNFAPAQYCIQMMVQGYSSMYLDKGLARGVSPELCSCNIATVGMAGDGIFPTPDLMLATAQQPCDPQAQETELIHNIYQVPIFWFNYPYRTDQETIRYLQREFRDMIGFLEAQTGHKFSEDALQERLEIAKTCHDLFLEVQEMRFKTPCPLGLRDAYQSASVRTFIEGHQDTVDVFRAQHQEVKALVDQGKGAIPNERYRVVAGGVFPFWNMRLFDWMEKEFGAIVVIDFRNRLQMNRIGDTSDPVACLADKIVNCFPLGRTQCLPNPEIAEEGALVAKQANCNASIYFTHFGCKITCGAQRVTTDCLKEIAGINTLVVDVDAYDPRVVSESQIKDRVSQYFEMLDKMGV</sequence>
<organism evidence="2 3">
    <name type="scientific">Tectimicrobiota bacterium</name>
    <dbReference type="NCBI Taxonomy" id="2528274"/>
    <lineage>
        <taxon>Bacteria</taxon>
        <taxon>Pseudomonadati</taxon>
        <taxon>Nitrospinota/Tectimicrobiota group</taxon>
        <taxon>Candidatus Tectimicrobiota</taxon>
    </lineage>
</organism>
<comment type="similarity">
    <text evidence="1">Belongs to the FldB/FldC dehydratase alpha/beta subunit family.</text>
</comment>
<dbReference type="InterPro" id="IPR010327">
    <property type="entry name" value="FldB/FldC_alpha/beta"/>
</dbReference>
<dbReference type="PANTHER" id="PTHR30548">
    <property type="entry name" value="2-HYDROXYGLUTARYL-COA DEHYDRATASE, D-COMPONENT-RELATED"/>
    <property type="match status" value="1"/>
</dbReference>
<evidence type="ECO:0000256" key="1">
    <source>
        <dbReference type="ARBA" id="ARBA00005806"/>
    </source>
</evidence>
<dbReference type="Pfam" id="PF06050">
    <property type="entry name" value="HGD-D"/>
    <property type="match status" value="1"/>
</dbReference>
<evidence type="ECO:0000313" key="2">
    <source>
        <dbReference type="EMBL" id="MBI2877567.1"/>
    </source>
</evidence>